<comment type="caution">
    <text evidence="2">The sequence shown here is derived from an EMBL/GenBank/DDBJ whole genome shotgun (WGS) entry which is preliminary data.</text>
</comment>
<dbReference type="Gene3D" id="1.10.10.10">
    <property type="entry name" value="Winged helix-like DNA-binding domain superfamily/Winged helix DNA-binding domain"/>
    <property type="match status" value="1"/>
</dbReference>
<dbReference type="OrthoDB" id="140255at2157"/>
<dbReference type="InterPro" id="IPR036390">
    <property type="entry name" value="WH_DNA-bd_sf"/>
</dbReference>
<organism evidence="2 3">
    <name type="scientific">Candidatus Nitrosopelagicus brevis</name>
    <dbReference type="NCBI Taxonomy" id="1410606"/>
    <lineage>
        <taxon>Archaea</taxon>
        <taxon>Nitrososphaerota</taxon>
    </lineage>
</organism>
<gene>
    <name evidence="2" type="ORF">A7X95_01175</name>
</gene>
<reference evidence="2 3" key="1">
    <citation type="submission" date="2018-04" db="EMBL/GenBank/DDBJ databases">
        <title>Transcriptomics of ammonia oxidizing archaea.</title>
        <authorList>
            <person name="Carini P."/>
        </authorList>
    </citation>
    <scope>NUCLEOTIDE SEQUENCE [LARGE SCALE GENOMIC DNA]</scope>
    <source>
        <strain evidence="2 3">U25</strain>
    </source>
</reference>
<sequence>MAREKRTRIQLYFDIISAIIQEEDISPTRIQFKCNTSYDKLMKYLEEMQKREIIARNGSIGVTDKGKKFHTDYSKINDLISEISKTITEE</sequence>
<dbReference type="AlphaFoldDB" id="A0A2R6TB85"/>
<dbReference type="InterPro" id="IPR036388">
    <property type="entry name" value="WH-like_DNA-bd_sf"/>
</dbReference>
<keyword evidence="3" id="KW-1185">Reference proteome</keyword>
<evidence type="ECO:0000313" key="2">
    <source>
        <dbReference type="EMBL" id="PTL87921.1"/>
    </source>
</evidence>
<dbReference type="Pfam" id="PF14947">
    <property type="entry name" value="HTH_45"/>
    <property type="match status" value="1"/>
</dbReference>
<dbReference type="GeneID" id="24816552"/>
<dbReference type="Proteomes" id="UP000241022">
    <property type="component" value="Unassembled WGS sequence"/>
</dbReference>
<dbReference type="InterPro" id="IPR038723">
    <property type="entry name" value="ArnR1-like_HTH"/>
</dbReference>
<accession>A0A2R6TB85</accession>
<evidence type="ECO:0000259" key="1">
    <source>
        <dbReference type="Pfam" id="PF14947"/>
    </source>
</evidence>
<evidence type="ECO:0000313" key="3">
    <source>
        <dbReference type="Proteomes" id="UP000241022"/>
    </source>
</evidence>
<name>A0A2R6TB85_9ARCH</name>
<dbReference type="EMBL" id="LXWN01000001">
    <property type="protein sequence ID" value="PTL87921.1"/>
    <property type="molecule type" value="Genomic_DNA"/>
</dbReference>
<dbReference type="RefSeq" id="WP_048105179.1">
    <property type="nucleotide sequence ID" value="NZ_CP007026.1"/>
</dbReference>
<dbReference type="SUPFAM" id="SSF46785">
    <property type="entry name" value="Winged helix' DNA-binding domain"/>
    <property type="match status" value="1"/>
</dbReference>
<feature type="domain" description="ArnR1-like winged helix-turn-helix" evidence="1">
    <location>
        <begin position="5"/>
        <end position="80"/>
    </location>
</feature>
<proteinExistence type="predicted"/>
<protein>
    <recommendedName>
        <fullName evidence="1">ArnR1-like winged helix-turn-helix domain-containing protein</fullName>
    </recommendedName>
</protein>